<evidence type="ECO:0000256" key="1">
    <source>
        <dbReference type="SAM" id="Phobius"/>
    </source>
</evidence>
<dbReference type="InterPro" id="IPR021125">
    <property type="entry name" value="DUF2127"/>
</dbReference>
<gene>
    <name evidence="2" type="ORF">M3I01_012055</name>
</gene>
<keyword evidence="1" id="KW-1133">Transmembrane helix</keyword>
<keyword evidence="1" id="KW-0812">Transmembrane</keyword>
<keyword evidence="1" id="KW-0472">Membrane</keyword>
<feature type="transmembrane region" description="Helical" evidence="1">
    <location>
        <begin position="21"/>
        <end position="42"/>
    </location>
</feature>
<name>A0ABT5WFM3_9GAMM</name>
<sequence>MQTKRGALAYSLIRFVEAYGLWKGFIWTEWFALVTGAIYLPFEVYEIVFHTHILSISVFVLNIAVVWYMTHVLRSKRKGRSTANIGTKSN</sequence>
<dbReference type="Pfam" id="PF09900">
    <property type="entry name" value="DUF2127"/>
    <property type="match status" value="1"/>
</dbReference>
<dbReference type="Proteomes" id="UP001139522">
    <property type="component" value="Unassembled WGS sequence"/>
</dbReference>
<reference evidence="2" key="1">
    <citation type="submission" date="2023-01" db="EMBL/GenBank/DDBJ databases">
        <title>Psychroserpens sp. MSW6 and Marinomonas sp. RSW2, isolated from seawater.</title>
        <authorList>
            <person name="Kristyanto S."/>
            <person name="Jung J."/>
            <person name="Kim J.M."/>
            <person name="Jeon C.O."/>
        </authorList>
    </citation>
    <scope>NUCLEOTIDE SEQUENCE</scope>
    <source>
        <strain evidence="2">RSW2</strain>
    </source>
</reference>
<evidence type="ECO:0000313" key="3">
    <source>
        <dbReference type="Proteomes" id="UP001139522"/>
    </source>
</evidence>
<proteinExistence type="predicted"/>
<organism evidence="2 3">
    <name type="scientific">Marinomonas maritima</name>
    <dbReference type="NCBI Taxonomy" id="2940935"/>
    <lineage>
        <taxon>Bacteria</taxon>
        <taxon>Pseudomonadati</taxon>
        <taxon>Pseudomonadota</taxon>
        <taxon>Gammaproteobacteria</taxon>
        <taxon>Oceanospirillales</taxon>
        <taxon>Oceanospirillaceae</taxon>
        <taxon>Marinomonas</taxon>
    </lineage>
</organism>
<accession>A0ABT5WFM3</accession>
<protein>
    <submittedName>
        <fullName evidence="2">DUF2127 domain-containing protein</fullName>
    </submittedName>
</protein>
<evidence type="ECO:0000313" key="2">
    <source>
        <dbReference type="EMBL" id="MDE8603626.1"/>
    </source>
</evidence>
<feature type="transmembrane region" description="Helical" evidence="1">
    <location>
        <begin position="48"/>
        <end position="70"/>
    </location>
</feature>
<comment type="caution">
    <text evidence="2">The sequence shown here is derived from an EMBL/GenBank/DDBJ whole genome shotgun (WGS) entry which is preliminary data.</text>
</comment>
<dbReference type="EMBL" id="JAMZEG020000002">
    <property type="protein sequence ID" value="MDE8603626.1"/>
    <property type="molecule type" value="Genomic_DNA"/>
</dbReference>
<keyword evidence="3" id="KW-1185">Reference proteome</keyword>
<dbReference type="RefSeq" id="WP_255896100.1">
    <property type="nucleotide sequence ID" value="NZ_JAMZEG020000002.1"/>
</dbReference>